<feature type="signal peptide" evidence="1">
    <location>
        <begin position="1"/>
        <end position="29"/>
    </location>
</feature>
<keyword evidence="1" id="KW-0732">Signal</keyword>
<keyword evidence="3" id="KW-0269">Exonuclease</keyword>
<dbReference type="AlphaFoldDB" id="A0A839DSA4"/>
<keyword evidence="3" id="KW-0378">Hydrolase</keyword>
<feature type="domain" description="Endonuclease/exonuclease/phosphatase" evidence="2">
    <location>
        <begin position="46"/>
        <end position="270"/>
    </location>
</feature>
<sequence>MSSLHRRISATLSALLALVAMAVATPLAAAGDREHRGKPEPDVTVLSYNIHHGEGVDGTLDLGRVAEVIRDSGAGVVALQEVDRHWSARSDFADQAQELARRLGMHHAYGANLDRDPAAPGQPRRQYGTAILSRFPIVSSRNTPLPNLGGEQRGLLQARITVCGRTASVYSTHLQHDNAAERAAQTEAVADLVGSATEPVILAGDLNARPGSPEMEPIRFSFTDTFAVAGTGDGATYPATDPSARIDYVVTNDHVRTRSAEVLRSPASDHLPVRAEVALTAPYATVPPLERAHAHNDYEHRRPLFDALHHGFT</sequence>
<gene>
    <name evidence="3" type="ORF">FHX42_001169</name>
</gene>
<reference evidence="3 4" key="1">
    <citation type="submission" date="2020-07" db="EMBL/GenBank/DDBJ databases">
        <title>Sequencing the genomes of 1000 actinobacteria strains.</title>
        <authorList>
            <person name="Klenk H.-P."/>
        </authorList>
    </citation>
    <scope>NUCLEOTIDE SEQUENCE [LARGE SCALE GENOMIC DNA]</scope>
    <source>
        <strain evidence="3 4">DSM 45975</strain>
    </source>
</reference>
<dbReference type="GO" id="GO:0006506">
    <property type="term" value="P:GPI anchor biosynthetic process"/>
    <property type="evidence" value="ECO:0007669"/>
    <property type="project" value="TreeGrafter"/>
</dbReference>
<feature type="chain" id="PRO_5032599835" evidence="1">
    <location>
        <begin position="30"/>
        <end position="313"/>
    </location>
</feature>
<dbReference type="GO" id="GO:0004527">
    <property type="term" value="F:exonuclease activity"/>
    <property type="evidence" value="ECO:0007669"/>
    <property type="project" value="UniProtKB-KW"/>
</dbReference>
<comment type="caution">
    <text evidence="3">The sequence shown here is derived from an EMBL/GenBank/DDBJ whole genome shotgun (WGS) entry which is preliminary data.</text>
</comment>
<dbReference type="GO" id="GO:0016020">
    <property type="term" value="C:membrane"/>
    <property type="evidence" value="ECO:0007669"/>
    <property type="project" value="GOC"/>
</dbReference>
<dbReference type="InterPro" id="IPR036691">
    <property type="entry name" value="Endo/exonu/phosph_ase_sf"/>
</dbReference>
<dbReference type="PANTHER" id="PTHR14859">
    <property type="entry name" value="CALCOFLUOR WHITE HYPERSENSITIVE PROTEIN PRECURSOR"/>
    <property type="match status" value="1"/>
</dbReference>
<organism evidence="3 4">
    <name type="scientific">Halosaccharopolyspora lacisalsi</name>
    <dbReference type="NCBI Taxonomy" id="1000566"/>
    <lineage>
        <taxon>Bacteria</taxon>
        <taxon>Bacillati</taxon>
        <taxon>Actinomycetota</taxon>
        <taxon>Actinomycetes</taxon>
        <taxon>Pseudonocardiales</taxon>
        <taxon>Pseudonocardiaceae</taxon>
        <taxon>Halosaccharopolyspora</taxon>
    </lineage>
</organism>
<keyword evidence="3" id="KW-0540">Nuclease</keyword>
<dbReference type="GO" id="GO:0004519">
    <property type="term" value="F:endonuclease activity"/>
    <property type="evidence" value="ECO:0007669"/>
    <property type="project" value="UniProtKB-KW"/>
</dbReference>
<protein>
    <submittedName>
        <fullName evidence="3">Endonuclease/exonuclease/phosphatase family metal-dependent hydrolase</fullName>
    </submittedName>
</protein>
<evidence type="ECO:0000313" key="3">
    <source>
        <dbReference type="EMBL" id="MBA8823840.1"/>
    </source>
</evidence>
<dbReference type="PANTHER" id="PTHR14859:SF15">
    <property type="entry name" value="ENDONUCLEASE_EXONUCLEASE_PHOSPHATASE DOMAIN-CONTAINING PROTEIN"/>
    <property type="match status" value="1"/>
</dbReference>
<proteinExistence type="predicted"/>
<evidence type="ECO:0000259" key="2">
    <source>
        <dbReference type="Pfam" id="PF03372"/>
    </source>
</evidence>
<keyword evidence="4" id="KW-1185">Reference proteome</keyword>
<dbReference type="Gene3D" id="3.60.10.10">
    <property type="entry name" value="Endonuclease/exonuclease/phosphatase"/>
    <property type="match status" value="1"/>
</dbReference>
<dbReference type="RefSeq" id="WP_182543073.1">
    <property type="nucleotide sequence ID" value="NZ_JACGWZ010000001.1"/>
</dbReference>
<dbReference type="InterPro" id="IPR051916">
    <property type="entry name" value="GPI-anchor_lipid_remodeler"/>
</dbReference>
<name>A0A839DSA4_9PSEU</name>
<evidence type="ECO:0000313" key="4">
    <source>
        <dbReference type="Proteomes" id="UP000569329"/>
    </source>
</evidence>
<evidence type="ECO:0000256" key="1">
    <source>
        <dbReference type="SAM" id="SignalP"/>
    </source>
</evidence>
<accession>A0A839DSA4</accession>
<dbReference type="Proteomes" id="UP000569329">
    <property type="component" value="Unassembled WGS sequence"/>
</dbReference>
<dbReference type="EMBL" id="JACGWZ010000001">
    <property type="protein sequence ID" value="MBA8823840.1"/>
    <property type="molecule type" value="Genomic_DNA"/>
</dbReference>
<dbReference type="InterPro" id="IPR005135">
    <property type="entry name" value="Endo/exonuclease/phosphatase"/>
</dbReference>
<dbReference type="Pfam" id="PF03372">
    <property type="entry name" value="Exo_endo_phos"/>
    <property type="match status" value="1"/>
</dbReference>
<dbReference type="SUPFAM" id="SSF56219">
    <property type="entry name" value="DNase I-like"/>
    <property type="match status" value="1"/>
</dbReference>
<keyword evidence="3" id="KW-0255">Endonuclease</keyword>